<dbReference type="InterPro" id="IPR038765">
    <property type="entry name" value="Papain-like_cys_pep_sf"/>
</dbReference>
<organism evidence="2 3">
    <name type="scientific">Streptomyces silvisoli</name>
    <dbReference type="NCBI Taxonomy" id="3034235"/>
    <lineage>
        <taxon>Bacteria</taxon>
        <taxon>Bacillati</taxon>
        <taxon>Actinomycetota</taxon>
        <taxon>Actinomycetes</taxon>
        <taxon>Kitasatosporales</taxon>
        <taxon>Streptomycetaceae</taxon>
        <taxon>Streptomyces</taxon>
    </lineage>
</organism>
<name>A0ABT5ZKZ8_9ACTN</name>
<dbReference type="SMART" id="SM00460">
    <property type="entry name" value="TGc"/>
    <property type="match status" value="1"/>
</dbReference>
<proteinExistence type="predicted"/>
<dbReference type="Pfam" id="PF01841">
    <property type="entry name" value="Transglut_core"/>
    <property type="match status" value="1"/>
</dbReference>
<gene>
    <name evidence="2" type="ORF">P3G67_13665</name>
</gene>
<sequence length="300" mass="34202">MTRADAQSAVRKLLKIPSQHRRFSCTRADADRVFGIDGDLMDLLMDLGLPYKGGRRDTIFDPVDLENIGLDLHLHSANWASMRVWARSMKNPEQLENSSCEMHISWKCRNPGHEGECRFALSPQLRRVAGSEENHANEEMLVTAHLANDAREFDESFRAVALEAQSLTFHRLPHELAMDMGFLEETRLADCRSASRYLVRFARAAGLPAQPASGYFVAGPFPIPHAWFEIGVGKRWYAADPYWLNTLHRWGIADPDRWPLNSSPRGLLWRLDRILTLTRPLVTDRSRRASVDLMARRTPS</sequence>
<feature type="domain" description="Transglutaminase-like" evidence="1">
    <location>
        <begin position="183"/>
        <end position="243"/>
    </location>
</feature>
<dbReference type="Proteomes" id="UP001216579">
    <property type="component" value="Unassembled WGS sequence"/>
</dbReference>
<protein>
    <submittedName>
        <fullName evidence="2">Transglutaminase domain-containing protein</fullName>
    </submittedName>
</protein>
<keyword evidence="3" id="KW-1185">Reference proteome</keyword>
<evidence type="ECO:0000313" key="3">
    <source>
        <dbReference type="Proteomes" id="UP001216579"/>
    </source>
</evidence>
<dbReference type="RefSeq" id="WP_276093711.1">
    <property type="nucleotide sequence ID" value="NZ_JARJBC010000007.1"/>
</dbReference>
<dbReference type="Gene3D" id="3.10.620.30">
    <property type="match status" value="1"/>
</dbReference>
<dbReference type="InterPro" id="IPR002931">
    <property type="entry name" value="Transglutaminase-like"/>
</dbReference>
<evidence type="ECO:0000313" key="2">
    <source>
        <dbReference type="EMBL" id="MDF3290274.1"/>
    </source>
</evidence>
<dbReference type="EMBL" id="JARJBC010000007">
    <property type="protein sequence ID" value="MDF3290274.1"/>
    <property type="molecule type" value="Genomic_DNA"/>
</dbReference>
<reference evidence="2 3" key="1">
    <citation type="submission" date="2023-03" db="EMBL/GenBank/DDBJ databases">
        <title>Draft genome sequence of Streptomyces sp. RB6PN23 isolated from peat swamp forest in Thailand.</title>
        <authorList>
            <person name="Klaysubun C."/>
            <person name="Duangmal K."/>
        </authorList>
    </citation>
    <scope>NUCLEOTIDE SEQUENCE [LARGE SCALE GENOMIC DNA]</scope>
    <source>
        <strain evidence="2 3">RB6PN23</strain>
    </source>
</reference>
<comment type="caution">
    <text evidence="2">The sequence shown here is derived from an EMBL/GenBank/DDBJ whole genome shotgun (WGS) entry which is preliminary data.</text>
</comment>
<dbReference type="SUPFAM" id="SSF54001">
    <property type="entry name" value="Cysteine proteinases"/>
    <property type="match status" value="1"/>
</dbReference>
<accession>A0ABT5ZKZ8</accession>
<evidence type="ECO:0000259" key="1">
    <source>
        <dbReference type="SMART" id="SM00460"/>
    </source>
</evidence>